<evidence type="ECO:0000256" key="7">
    <source>
        <dbReference type="ARBA" id="ARBA00023136"/>
    </source>
</evidence>
<comment type="similarity">
    <text evidence="10 11">Belongs to the TonB-dependent receptor family.</text>
</comment>
<dbReference type="AlphaFoldDB" id="A0A930FPX8"/>
<keyword evidence="4 10" id="KW-0812">Transmembrane</keyword>
<evidence type="ECO:0000256" key="5">
    <source>
        <dbReference type="ARBA" id="ARBA00022729"/>
    </source>
</evidence>
<sequence>MKKTLVMAAAAVLTGSMAYPSLAEEYVFEMAPVVVTANRMNENLVDARADISVVTSRQIEKLHLNTVEDALRTVPGTQYLNYGGNGLNANLSGIRINGSKDIILLVDGVRVTDFNGANNSGYMYSSLLNNMDNVERIEVLRGSAGALYGSGAKGGVINIITKNPGEKKTTVDIARGTGGREMYKLTTMGRVGKFSYMAYYDKLLIGDTKSGDGRLWPGHTHTLSDGVKFAYDVTDKHSLSLSYDKMKSRYRGYDFVYSNRYHGDYKSDMLTLQDKISIGKHWDNQFTYRRNKVKTNYFQDYDMNAQSNWGISSDYTYDIIGEQVSFHDEWNRLTFGVDYSKGRDNVLRAAGFDVNGNPVKTNHWYENYSFYIQEDWNFLPRWSLSGGLRHDRPETDQYTADFSSHTSKSYRLSYEVTPRDTVYAGRNDFYILPGLDVLYIPQYGNAKVRPAYGHTDTVGYSHVFSDTTMFTFNWFRTKDEQSIGYDTSSKKYKNFNQGVSRGWNAQLISQIGSKWSANVGWAHLYSNVPGDNFSLGYSPKDKLTFDMIYHNKKFTGGLDGFYFIRRKNPVNGDLKGWPDDKYGIYNLSFNYEPRKDFNFYLKINNIFDKLWAEHTDVIWSDHTPGTWYSMPGRTWLFGVKMEV</sequence>
<dbReference type="GO" id="GO:0015344">
    <property type="term" value="F:siderophore uptake transmembrane transporter activity"/>
    <property type="evidence" value="ECO:0007669"/>
    <property type="project" value="TreeGrafter"/>
</dbReference>
<dbReference type="InterPro" id="IPR000531">
    <property type="entry name" value="Beta-barrel_TonB"/>
</dbReference>
<dbReference type="Gene3D" id="2.170.130.10">
    <property type="entry name" value="TonB-dependent receptor, plug domain"/>
    <property type="match status" value="1"/>
</dbReference>
<dbReference type="PROSITE" id="PS52016">
    <property type="entry name" value="TONB_DEPENDENT_REC_3"/>
    <property type="match status" value="1"/>
</dbReference>
<comment type="caution">
    <text evidence="15">The sequence shown here is derived from an EMBL/GenBank/DDBJ whole genome shotgun (WGS) entry which is preliminary data.</text>
</comment>
<keyword evidence="8 15" id="KW-0675">Receptor</keyword>
<dbReference type="Pfam" id="PF00593">
    <property type="entry name" value="TonB_dep_Rec_b-barrel"/>
    <property type="match status" value="1"/>
</dbReference>
<evidence type="ECO:0000256" key="3">
    <source>
        <dbReference type="ARBA" id="ARBA00022452"/>
    </source>
</evidence>
<evidence type="ECO:0000313" key="15">
    <source>
        <dbReference type="EMBL" id="MBF1130006.1"/>
    </source>
</evidence>
<keyword evidence="5 12" id="KW-0732">Signal</keyword>
<evidence type="ECO:0000256" key="12">
    <source>
        <dbReference type="SAM" id="SignalP"/>
    </source>
</evidence>
<organism evidence="15 16">
    <name type="scientific">Dialister invisus</name>
    <dbReference type="NCBI Taxonomy" id="218538"/>
    <lineage>
        <taxon>Bacteria</taxon>
        <taxon>Bacillati</taxon>
        <taxon>Bacillota</taxon>
        <taxon>Negativicutes</taxon>
        <taxon>Veillonellales</taxon>
        <taxon>Veillonellaceae</taxon>
        <taxon>Dialister</taxon>
    </lineage>
</organism>
<dbReference type="EMBL" id="JABZMK010000081">
    <property type="protein sequence ID" value="MBF1130006.1"/>
    <property type="molecule type" value="Genomic_DNA"/>
</dbReference>
<keyword evidence="3 10" id="KW-1134">Transmembrane beta strand</keyword>
<evidence type="ECO:0000256" key="6">
    <source>
        <dbReference type="ARBA" id="ARBA00023077"/>
    </source>
</evidence>
<keyword evidence="2 10" id="KW-0813">Transport</keyword>
<gene>
    <name evidence="15" type="ORF">HXL70_08215</name>
</gene>
<comment type="subcellular location">
    <subcellularLocation>
        <location evidence="1 10">Cell outer membrane</location>
        <topology evidence="1 10">Multi-pass membrane protein</topology>
    </subcellularLocation>
</comment>
<dbReference type="InterPro" id="IPR036942">
    <property type="entry name" value="Beta-barrel_TonB_sf"/>
</dbReference>
<dbReference type="SUPFAM" id="SSF56935">
    <property type="entry name" value="Porins"/>
    <property type="match status" value="1"/>
</dbReference>
<dbReference type="GO" id="GO:0044718">
    <property type="term" value="P:siderophore transmembrane transport"/>
    <property type="evidence" value="ECO:0007669"/>
    <property type="project" value="TreeGrafter"/>
</dbReference>
<accession>A0A930FPX8</accession>
<dbReference type="Gene3D" id="2.40.170.20">
    <property type="entry name" value="TonB-dependent receptor, beta-barrel domain"/>
    <property type="match status" value="1"/>
</dbReference>
<evidence type="ECO:0000256" key="4">
    <source>
        <dbReference type="ARBA" id="ARBA00022692"/>
    </source>
</evidence>
<feature type="chain" id="PRO_5038001774" evidence="12">
    <location>
        <begin position="24"/>
        <end position="643"/>
    </location>
</feature>
<evidence type="ECO:0000259" key="13">
    <source>
        <dbReference type="Pfam" id="PF00593"/>
    </source>
</evidence>
<evidence type="ECO:0000259" key="14">
    <source>
        <dbReference type="Pfam" id="PF07715"/>
    </source>
</evidence>
<dbReference type="Pfam" id="PF07715">
    <property type="entry name" value="Plug"/>
    <property type="match status" value="1"/>
</dbReference>
<dbReference type="Proteomes" id="UP000757890">
    <property type="component" value="Unassembled WGS sequence"/>
</dbReference>
<evidence type="ECO:0000256" key="2">
    <source>
        <dbReference type="ARBA" id="ARBA00022448"/>
    </source>
</evidence>
<evidence type="ECO:0000256" key="11">
    <source>
        <dbReference type="RuleBase" id="RU003357"/>
    </source>
</evidence>
<keyword evidence="6 11" id="KW-0798">TonB box</keyword>
<keyword evidence="9 10" id="KW-0998">Cell outer membrane</keyword>
<keyword evidence="7 10" id="KW-0472">Membrane</keyword>
<dbReference type="InterPro" id="IPR012910">
    <property type="entry name" value="Plug_dom"/>
</dbReference>
<protein>
    <submittedName>
        <fullName evidence="15">TonB-dependent receptor</fullName>
    </submittedName>
</protein>
<dbReference type="CDD" id="cd01347">
    <property type="entry name" value="ligand_gated_channel"/>
    <property type="match status" value="1"/>
</dbReference>
<dbReference type="RefSeq" id="WP_276640737.1">
    <property type="nucleotide sequence ID" value="NZ_DBEZZS010000160.1"/>
</dbReference>
<evidence type="ECO:0000256" key="8">
    <source>
        <dbReference type="ARBA" id="ARBA00023170"/>
    </source>
</evidence>
<evidence type="ECO:0000256" key="1">
    <source>
        <dbReference type="ARBA" id="ARBA00004571"/>
    </source>
</evidence>
<evidence type="ECO:0000256" key="9">
    <source>
        <dbReference type="ARBA" id="ARBA00023237"/>
    </source>
</evidence>
<dbReference type="GO" id="GO:0009279">
    <property type="term" value="C:cell outer membrane"/>
    <property type="evidence" value="ECO:0007669"/>
    <property type="project" value="UniProtKB-SubCell"/>
</dbReference>
<dbReference type="PANTHER" id="PTHR30069:SF29">
    <property type="entry name" value="HEMOGLOBIN AND HEMOGLOBIN-HAPTOGLOBIN-BINDING PROTEIN 1-RELATED"/>
    <property type="match status" value="1"/>
</dbReference>
<dbReference type="InterPro" id="IPR037066">
    <property type="entry name" value="Plug_dom_sf"/>
</dbReference>
<dbReference type="InterPro" id="IPR039426">
    <property type="entry name" value="TonB-dep_rcpt-like"/>
</dbReference>
<feature type="domain" description="TonB-dependent receptor plug" evidence="14">
    <location>
        <begin position="46"/>
        <end position="156"/>
    </location>
</feature>
<proteinExistence type="inferred from homology"/>
<feature type="domain" description="TonB-dependent receptor-like beta-barrel" evidence="13">
    <location>
        <begin position="209"/>
        <end position="606"/>
    </location>
</feature>
<reference evidence="15" key="1">
    <citation type="submission" date="2020-04" db="EMBL/GenBank/DDBJ databases">
        <title>Deep metagenomics examines the oral microbiome during advanced dental caries in children, revealing novel taxa and co-occurrences with host molecules.</title>
        <authorList>
            <person name="Baker J.L."/>
            <person name="Morton J.T."/>
            <person name="Dinis M."/>
            <person name="Alvarez R."/>
            <person name="Tran N.C."/>
            <person name="Knight R."/>
            <person name="Edlund A."/>
        </authorList>
    </citation>
    <scope>NUCLEOTIDE SEQUENCE</scope>
    <source>
        <strain evidence="15">JCVI_32_bin.14</strain>
    </source>
</reference>
<evidence type="ECO:0000256" key="10">
    <source>
        <dbReference type="PROSITE-ProRule" id="PRU01360"/>
    </source>
</evidence>
<feature type="signal peptide" evidence="12">
    <location>
        <begin position="1"/>
        <end position="23"/>
    </location>
</feature>
<dbReference type="PANTHER" id="PTHR30069">
    <property type="entry name" value="TONB-DEPENDENT OUTER MEMBRANE RECEPTOR"/>
    <property type="match status" value="1"/>
</dbReference>
<evidence type="ECO:0000313" key="16">
    <source>
        <dbReference type="Proteomes" id="UP000757890"/>
    </source>
</evidence>
<name>A0A930FPX8_9FIRM</name>